<feature type="region of interest" description="Disordered" evidence="1">
    <location>
        <begin position="91"/>
        <end position="118"/>
    </location>
</feature>
<dbReference type="Proteomes" id="UP000032180">
    <property type="component" value="Chromosome 12"/>
</dbReference>
<name>A0A0D9Y0M2_9ORYZ</name>
<dbReference type="Gramene" id="LPERR12G13670.1">
    <property type="protein sequence ID" value="LPERR12G13670.1"/>
    <property type="gene ID" value="LPERR12G13670"/>
</dbReference>
<reference evidence="3" key="3">
    <citation type="submission" date="2015-04" db="UniProtKB">
        <authorList>
            <consortium name="EnsemblPlants"/>
        </authorList>
    </citation>
    <scope>IDENTIFICATION</scope>
</reference>
<evidence type="ECO:0000313" key="4">
    <source>
        <dbReference type="Proteomes" id="UP000032180"/>
    </source>
</evidence>
<sequence length="118" mass="11999">MHRNYRPPATGIAPILLLLLFAAAAAAAGGRVVIVAASGKSRVGDYAGVMIGRRLEDVVAPELFPGGGIVVGAGGGSVGYGSFDPSKPACPRDGGCAGKKPGEPYTRPCTYQNQCERP</sequence>
<keyword evidence="2" id="KW-0732">Signal</keyword>
<proteinExistence type="predicted"/>
<evidence type="ECO:0000256" key="1">
    <source>
        <dbReference type="SAM" id="MobiDB-lite"/>
    </source>
</evidence>
<dbReference type="AlphaFoldDB" id="A0A0D9Y0M2"/>
<feature type="compositionally biased region" description="Polar residues" evidence="1">
    <location>
        <begin position="109"/>
        <end position="118"/>
    </location>
</feature>
<accession>A0A0D9Y0M2</accession>
<reference evidence="4" key="2">
    <citation type="submission" date="2013-12" db="EMBL/GenBank/DDBJ databases">
        <authorList>
            <person name="Yu Y."/>
            <person name="Lee S."/>
            <person name="de Baynast K."/>
            <person name="Wissotski M."/>
            <person name="Liu L."/>
            <person name="Talag J."/>
            <person name="Goicoechea J."/>
            <person name="Angelova A."/>
            <person name="Jetty R."/>
            <person name="Kudrna D."/>
            <person name="Golser W."/>
            <person name="Rivera L."/>
            <person name="Zhang J."/>
            <person name="Wing R."/>
        </authorList>
    </citation>
    <scope>NUCLEOTIDE SEQUENCE</scope>
</reference>
<feature type="signal peptide" evidence="2">
    <location>
        <begin position="1"/>
        <end position="27"/>
    </location>
</feature>
<reference evidence="3 4" key="1">
    <citation type="submission" date="2012-08" db="EMBL/GenBank/DDBJ databases">
        <title>Oryza genome evolution.</title>
        <authorList>
            <person name="Wing R.A."/>
        </authorList>
    </citation>
    <scope>NUCLEOTIDE SEQUENCE</scope>
</reference>
<dbReference type="eggNOG" id="ENOG502R3U8">
    <property type="taxonomic scope" value="Eukaryota"/>
</dbReference>
<evidence type="ECO:0000256" key="2">
    <source>
        <dbReference type="SAM" id="SignalP"/>
    </source>
</evidence>
<dbReference type="PANTHER" id="PTHR34998">
    <property type="entry name" value="OS04G0357400 PROTEIN-RELATED"/>
    <property type="match status" value="1"/>
</dbReference>
<protein>
    <submittedName>
        <fullName evidence="3">Uncharacterized protein</fullName>
    </submittedName>
</protein>
<dbReference type="PANTHER" id="PTHR34998:SF7">
    <property type="entry name" value="EXPRESSED PROTEIN"/>
    <property type="match status" value="1"/>
</dbReference>
<evidence type="ECO:0000313" key="3">
    <source>
        <dbReference type="EnsemblPlants" id="LPERR12G13670.1"/>
    </source>
</evidence>
<feature type="chain" id="PRO_5002350538" evidence="2">
    <location>
        <begin position="28"/>
        <end position="118"/>
    </location>
</feature>
<keyword evidence="4" id="KW-1185">Reference proteome</keyword>
<dbReference type="HOGENOM" id="CLU_134053_0_0_1"/>
<dbReference type="EnsemblPlants" id="LPERR12G13670.1">
    <property type="protein sequence ID" value="LPERR12G13670.1"/>
    <property type="gene ID" value="LPERR12G13670"/>
</dbReference>
<organism evidence="3 4">
    <name type="scientific">Leersia perrieri</name>
    <dbReference type="NCBI Taxonomy" id="77586"/>
    <lineage>
        <taxon>Eukaryota</taxon>
        <taxon>Viridiplantae</taxon>
        <taxon>Streptophyta</taxon>
        <taxon>Embryophyta</taxon>
        <taxon>Tracheophyta</taxon>
        <taxon>Spermatophyta</taxon>
        <taxon>Magnoliopsida</taxon>
        <taxon>Liliopsida</taxon>
        <taxon>Poales</taxon>
        <taxon>Poaceae</taxon>
        <taxon>BOP clade</taxon>
        <taxon>Oryzoideae</taxon>
        <taxon>Oryzeae</taxon>
        <taxon>Oryzinae</taxon>
        <taxon>Leersia</taxon>
    </lineage>
</organism>